<dbReference type="Gene3D" id="3.10.20.30">
    <property type="match status" value="1"/>
</dbReference>
<dbReference type="PRINTS" id="PR00410">
    <property type="entry name" value="PHEHYDRXLASE"/>
</dbReference>
<reference evidence="5 6" key="1">
    <citation type="journal article" date="2021" name="Microbiol. Spectr.">
        <title>A Single Bacterium Capable of Oxidation and Reduction of Iron at Circumneutral pH.</title>
        <authorList>
            <person name="Kato S."/>
            <person name="Ohkuma M."/>
        </authorList>
    </citation>
    <scope>NUCLEOTIDE SEQUENCE [LARGE SCALE GENOMIC DNA]</scope>
    <source>
        <strain evidence="5 6">MIZ03</strain>
    </source>
</reference>
<dbReference type="RefSeq" id="WP_223909238.1">
    <property type="nucleotide sequence ID" value="NZ_AP024238.1"/>
</dbReference>
<comment type="cofactor">
    <cofactor evidence="1">
        <name>FAD</name>
        <dbReference type="ChEBI" id="CHEBI:57692"/>
    </cofactor>
</comment>
<dbReference type="SUPFAM" id="SSF54292">
    <property type="entry name" value="2Fe-2S ferredoxin-like"/>
    <property type="match status" value="1"/>
</dbReference>
<evidence type="ECO:0000259" key="3">
    <source>
        <dbReference type="PROSITE" id="PS51085"/>
    </source>
</evidence>
<dbReference type="Gene3D" id="2.40.30.10">
    <property type="entry name" value="Translation factors"/>
    <property type="match status" value="1"/>
</dbReference>
<dbReference type="InterPro" id="IPR012675">
    <property type="entry name" value="Beta-grasp_dom_sf"/>
</dbReference>
<accession>A0ABM7MIQ1</accession>
<feature type="domain" description="FAD-binding FR-type" evidence="4">
    <location>
        <begin position="102"/>
        <end position="203"/>
    </location>
</feature>
<keyword evidence="2" id="KW-0001">2Fe-2S</keyword>
<dbReference type="InterPro" id="IPR050415">
    <property type="entry name" value="MRET"/>
</dbReference>
<dbReference type="InterPro" id="IPR008333">
    <property type="entry name" value="Cbr1-like_FAD-bd_dom"/>
</dbReference>
<dbReference type="Proteomes" id="UP000824366">
    <property type="component" value="Chromosome"/>
</dbReference>
<keyword evidence="2" id="KW-0479">Metal-binding</keyword>
<dbReference type="Pfam" id="PF00111">
    <property type="entry name" value="Fer2"/>
    <property type="match status" value="1"/>
</dbReference>
<evidence type="ECO:0000256" key="1">
    <source>
        <dbReference type="ARBA" id="ARBA00001974"/>
    </source>
</evidence>
<dbReference type="InterPro" id="IPR001041">
    <property type="entry name" value="2Fe-2S_ferredoxin-type"/>
</dbReference>
<keyword evidence="6" id="KW-1185">Reference proteome</keyword>
<dbReference type="CDD" id="cd06211">
    <property type="entry name" value="phenol_2-monooxygenase_like"/>
    <property type="match status" value="1"/>
</dbReference>
<dbReference type="PROSITE" id="PS51384">
    <property type="entry name" value="FAD_FR"/>
    <property type="match status" value="1"/>
</dbReference>
<dbReference type="PANTHER" id="PTHR47354">
    <property type="entry name" value="NADH OXIDOREDUCTASE HCR"/>
    <property type="match status" value="1"/>
</dbReference>
<dbReference type="PANTHER" id="PTHR47354:SF5">
    <property type="entry name" value="PROTEIN RFBI"/>
    <property type="match status" value="1"/>
</dbReference>
<sequence length="357" mass="39036">MSYQLTIESTGQVLDVEDGQTILDAALRAGIYLPHACCHGLCATCKIDVTDGEVDHGAASNFALMDYEREEGKALACCATLESDVTINAEIDDEPDARNLPVHDYSGTVSRIVDLTPTIKGIWIKLDAGQSLDFQAGQYVNLVVPGEAQRRAFSIASAPSARGEIELNIRRVPGGRATAWIHDELKVGDALRFAGPYGRFFVRQTQHVAAQLPYLFLAGGSGLSSPRSMILDLLAQGIRLPITLVNGARSQAELYHHDEFTALAAQHPQFDYVPVLSNEPEDSGWTGARGFVHDAAKAHFSNDFRGRKAYLCGPPLMIDACINTLMQGRLFERDIYTEKFISAADAQQVRSPLFRKL</sequence>
<dbReference type="SUPFAM" id="SSF63380">
    <property type="entry name" value="Riboflavin synthase domain-like"/>
    <property type="match status" value="1"/>
</dbReference>
<evidence type="ECO:0000256" key="2">
    <source>
        <dbReference type="ARBA" id="ARBA00022714"/>
    </source>
</evidence>
<dbReference type="InterPro" id="IPR017927">
    <property type="entry name" value="FAD-bd_FR_type"/>
</dbReference>
<proteinExistence type="predicted"/>
<dbReference type="EMBL" id="AP024238">
    <property type="protein sequence ID" value="BCO26136.1"/>
    <property type="molecule type" value="Genomic_DNA"/>
</dbReference>
<keyword evidence="2" id="KW-0411">Iron-sulfur</keyword>
<dbReference type="InterPro" id="IPR039261">
    <property type="entry name" value="FNR_nucleotide-bd"/>
</dbReference>
<dbReference type="Gene3D" id="3.40.50.80">
    <property type="entry name" value="Nucleotide-binding domain of ferredoxin-NADP reductase (FNR) module"/>
    <property type="match status" value="1"/>
</dbReference>
<dbReference type="SUPFAM" id="SSF52343">
    <property type="entry name" value="Ferredoxin reductase-like, C-terminal NADP-linked domain"/>
    <property type="match status" value="1"/>
</dbReference>
<dbReference type="InterPro" id="IPR001433">
    <property type="entry name" value="OxRdtase_FAD/NAD-bd"/>
</dbReference>
<dbReference type="CDD" id="cd00207">
    <property type="entry name" value="fer2"/>
    <property type="match status" value="1"/>
</dbReference>
<dbReference type="InterPro" id="IPR017938">
    <property type="entry name" value="Riboflavin_synthase-like_b-brl"/>
</dbReference>
<dbReference type="Pfam" id="PF00175">
    <property type="entry name" value="NAD_binding_1"/>
    <property type="match status" value="1"/>
</dbReference>
<evidence type="ECO:0000313" key="5">
    <source>
        <dbReference type="EMBL" id="BCO26136.1"/>
    </source>
</evidence>
<protein>
    <submittedName>
        <fullName evidence="5">Phenol hydroxylase P5 protein</fullName>
    </submittedName>
</protein>
<evidence type="ECO:0000313" key="6">
    <source>
        <dbReference type="Proteomes" id="UP000824366"/>
    </source>
</evidence>
<organism evidence="5 6">
    <name type="scientific">Rhodoferax lithotrophicus</name>
    <dbReference type="NCBI Taxonomy" id="2798804"/>
    <lineage>
        <taxon>Bacteria</taxon>
        <taxon>Pseudomonadati</taxon>
        <taxon>Pseudomonadota</taxon>
        <taxon>Betaproteobacteria</taxon>
        <taxon>Burkholderiales</taxon>
        <taxon>Comamonadaceae</taxon>
        <taxon>Rhodoferax</taxon>
    </lineage>
</organism>
<gene>
    <name evidence="5" type="ORF">MIZ03_1016</name>
</gene>
<feature type="domain" description="2Fe-2S ferredoxin-type" evidence="3">
    <location>
        <begin position="3"/>
        <end position="93"/>
    </location>
</feature>
<dbReference type="PROSITE" id="PS51085">
    <property type="entry name" value="2FE2S_FER_2"/>
    <property type="match status" value="1"/>
</dbReference>
<dbReference type="InterPro" id="IPR036010">
    <property type="entry name" value="2Fe-2S_ferredoxin-like_sf"/>
</dbReference>
<keyword evidence="2" id="KW-0408">Iron</keyword>
<name>A0ABM7MIQ1_9BURK</name>
<evidence type="ECO:0000259" key="4">
    <source>
        <dbReference type="PROSITE" id="PS51384"/>
    </source>
</evidence>
<dbReference type="Pfam" id="PF00970">
    <property type="entry name" value="FAD_binding_6"/>
    <property type="match status" value="1"/>
</dbReference>